<feature type="chain" id="PRO_5040354638" description="Secreted protein" evidence="1">
    <location>
        <begin position="19"/>
        <end position="117"/>
    </location>
</feature>
<reference evidence="2 3" key="1">
    <citation type="journal article" date="2021" name="Nat. Commun.">
        <title>Genetic determinants of endophytism in the Arabidopsis root mycobiome.</title>
        <authorList>
            <person name="Mesny F."/>
            <person name="Miyauchi S."/>
            <person name="Thiergart T."/>
            <person name="Pickel B."/>
            <person name="Atanasova L."/>
            <person name="Karlsson M."/>
            <person name="Huettel B."/>
            <person name="Barry K.W."/>
            <person name="Haridas S."/>
            <person name="Chen C."/>
            <person name="Bauer D."/>
            <person name="Andreopoulos W."/>
            <person name="Pangilinan J."/>
            <person name="LaButti K."/>
            <person name="Riley R."/>
            <person name="Lipzen A."/>
            <person name="Clum A."/>
            <person name="Drula E."/>
            <person name="Henrissat B."/>
            <person name="Kohler A."/>
            <person name="Grigoriev I.V."/>
            <person name="Martin F.M."/>
            <person name="Hacquard S."/>
        </authorList>
    </citation>
    <scope>NUCLEOTIDE SEQUENCE [LARGE SCALE GENOMIC DNA]</scope>
    <source>
        <strain evidence="2 3">MPI-CAGE-CH-0241</strain>
    </source>
</reference>
<evidence type="ECO:0000256" key="1">
    <source>
        <dbReference type="SAM" id="SignalP"/>
    </source>
</evidence>
<name>A0A9P8WIT3_9HYPO</name>
<evidence type="ECO:0000313" key="2">
    <source>
        <dbReference type="EMBL" id="KAH6900415.1"/>
    </source>
</evidence>
<sequence>MPFIALLWLLSVFDTGHKQTRKKHWEQCMLTPQHPVRQMQWPWPRLDEGKRGTHVSWFGKGIPSFPPWRREYRVNSAPITRALAMETASFERSRTKRASSGGFPADEWRLPPLFQCV</sequence>
<proteinExistence type="predicted"/>
<dbReference type="Proteomes" id="UP000777438">
    <property type="component" value="Unassembled WGS sequence"/>
</dbReference>
<keyword evidence="1" id="KW-0732">Signal</keyword>
<evidence type="ECO:0008006" key="4">
    <source>
        <dbReference type="Google" id="ProtNLM"/>
    </source>
</evidence>
<protein>
    <recommendedName>
        <fullName evidence="4">Secreted protein</fullName>
    </recommendedName>
</protein>
<feature type="signal peptide" evidence="1">
    <location>
        <begin position="1"/>
        <end position="18"/>
    </location>
</feature>
<dbReference type="EMBL" id="JAGPYM010000001">
    <property type="protein sequence ID" value="KAH6900415.1"/>
    <property type="molecule type" value="Genomic_DNA"/>
</dbReference>
<comment type="caution">
    <text evidence="2">The sequence shown here is derived from an EMBL/GenBank/DDBJ whole genome shotgun (WGS) entry which is preliminary data.</text>
</comment>
<evidence type="ECO:0000313" key="3">
    <source>
        <dbReference type="Proteomes" id="UP000777438"/>
    </source>
</evidence>
<accession>A0A9P8WIT3</accession>
<organism evidence="2 3">
    <name type="scientific">Thelonectria olida</name>
    <dbReference type="NCBI Taxonomy" id="1576542"/>
    <lineage>
        <taxon>Eukaryota</taxon>
        <taxon>Fungi</taxon>
        <taxon>Dikarya</taxon>
        <taxon>Ascomycota</taxon>
        <taxon>Pezizomycotina</taxon>
        <taxon>Sordariomycetes</taxon>
        <taxon>Hypocreomycetidae</taxon>
        <taxon>Hypocreales</taxon>
        <taxon>Nectriaceae</taxon>
        <taxon>Thelonectria</taxon>
    </lineage>
</organism>
<dbReference type="AlphaFoldDB" id="A0A9P8WIT3"/>
<gene>
    <name evidence="2" type="ORF">B0T10DRAFT_470598</name>
</gene>
<keyword evidence="3" id="KW-1185">Reference proteome</keyword>